<keyword evidence="1" id="KW-0812">Transmembrane</keyword>
<dbReference type="Proteomes" id="UP000599024">
    <property type="component" value="Unassembled WGS sequence"/>
</dbReference>
<evidence type="ECO:0000256" key="1">
    <source>
        <dbReference type="SAM" id="Phobius"/>
    </source>
</evidence>
<feature type="transmembrane region" description="Helical" evidence="1">
    <location>
        <begin position="258"/>
        <end position="277"/>
    </location>
</feature>
<dbReference type="PROSITE" id="PS51002">
    <property type="entry name" value="CYTB_NTER"/>
    <property type="match status" value="1"/>
</dbReference>
<dbReference type="AlphaFoldDB" id="A0A8J6N9K3"/>
<keyword evidence="1" id="KW-0472">Membrane</keyword>
<protein>
    <submittedName>
        <fullName evidence="3">Cytochrome b N-terminal domain-containing protein</fullName>
    </submittedName>
</protein>
<dbReference type="InterPro" id="IPR016174">
    <property type="entry name" value="Di-haem_cyt_TM"/>
</dbReference>
<evidence type="ECO:0000313" key="3">
    <source>
        <dbReference type="EMBL" id="MBC8208050.1"/>
    </source>
</evidence>
<feature type="transmembrane region" description="Helical" evidence="1">
    <location>
        <begin position="61"/>
        <end position="80"/>
    </location>
</feature>
<organism evidence="3 4">
    <name type="scientific">Candidatus Desulfatifera sulfidica</name>
    <dbReference type="NCBI Taxonomy" id="2841691"/>
    <lineage>
        <taxon>Bacteria</taxon>
        <taxon>Pseudomonadati</taxon>
        <taxon>Thermodesulfobacteriota</taxon>
        <taxon>Desulfobulbia</taxon>
        <taxon>Desulfobulbales</taxon>
        <taxon>Desulfobulbaceae</taxon>
        <taxon>Candidatus Desulfatifera</taxon>
    </lineage>
</organism>
<dbReference type="PANTHER" id="PTHR19271:SF16">
    <property type="entry name" value="CYTOCHROME B"/>
    <property type="match status" value="1"/>
</dbReference>
<dbReference type="GO" id="GO:0022904">
    <property type="term" value="P:respiratory electron transport chain"/>
    <property type="evidence" value="ECO:0007669"/>
    <property type="project" value="InterPro"/>
</dbReference>
<dbReference type="SUPFAM" id="SSF81342">
    <property type="entry name" value="Transmembrane di-heme cytochromes"/>
    <property type="match status" value="1"/>
</dbReference>
<feature type="transmembrane region" description="Helical" evidence="1">
    <location>
        <begin position="183"/>
        <end position="202"/>
    </location>
</feature>
<feature type="transmembrane region" description="Helical" evidence="1">
    <location>
        <begin position="17"/>
        <end position="36"/>
    </location>
</feature>
<comment type="caution">
    <text evidence="3">The sequence shown here is derived from an EMBL/GenBank/DDBJ whole genome shotgun (WGS) entry which is preliminary data.</text>
</comment>
<dbReference type="InterPro" id="IPR027387">
    <property type="entry name" value="Cytb/b6-like_sf"/>
</dbReference>
<keyword evidence="1" id="KW-1133">Transmembrane helix</keyword>
<dbReference type="PANTHER" id="PTHR19271">
    <property type="entry name" value="CYTOCHROME B"/>
    <property type="match status" value="1"/>
</dbReference>
<reference evidence="3 4" key="1">
    <citation type="submission" date="2020-08" db="EMBL/GenBank/DDBJ databases">
        <title>Bridging the membrane lipid divide: bacteria of the FCB group superphylum have the potential to synthesize archaeal ether lipids.</title>
        <authorList>
            <person name="Villanueva L."/>
            <person name="Von Meijenfeldt F.A.B."/>
            <person name="Westbye A.B."/>
            <person name="Yadav S."/>
            <person name="Hopmans E.C."/>
            <person name="Dutilh B.E."/>
            <person name="Sinninghe Damste J.S."/>
        </authorList>
    </citation>
    <scope>NUCLEOTIDE SEQUENCE [LARGE SCALE GENOMIC DNA]</scope>
    <source>
        <strain evidence="3">NIOZ-UU81</strain>
    </source>
</reference>
<gene>
    <name evidence="3" type="ORF">H8E79_02645</name>
</gene>
<dbReference type="InterPro" id="IPR005797">
    <property type="entry name" value="Cyt_b/b6_N"/>
</dbReference>
<dbReference type="GO" id="GO:0016491">
    <property type="term" value="F:oxidoreductase activity"/>
    <property type="evidence" value="ECO:0007669"/>
    <property type="project" value="InterPro"/>
</dbReference>
<evidence type="ECO:0000259" key="2">
    <source>
        <dbReference type="PROSITE" id="PS51002"/>
    </source>
</evidence>
<feature type="transmembrane region" description="Helical" evidence="1">
    <location>
        <begin position="154"/>
        <end position="171"/>
    </location>
</feature>
<feature type="domain" description="Cytochrome b/b6 N-terminal region profile" evidence="2">
    <location>
        <begin position="1"/>
        <end position="186"/>
    </location>
</feature>
<dbReference type="Gene3D" id="1.20.810.10">
    <property type="entry name" value="Cytochrome Bc1 Complex, Chain C"/>
    <property type="match status" value="1"/>
</dbReference>
<dbReference type="Pfam" id="PF00033">
    <property type="entry name" value="Cytochrome_B"/>
    <property type="match status" value="1"/>
</dbReference>
<proteinExistence type="predicted"/>
<dbReference type="GO" id="GO:0016020">
    <property type="term" value="C:membrane"/>
    <property type="evidence" value="ECO:0007669"/>
    <property type="project" value="InterPro"/>
</dbReference>
<evidence type="ECO:0000313" key="4">
    <source>
        <dbReference type="Proteomes" id="UP000599024"/>
    </source>
</evidence>
<accession>A0A8J6N9K3</accession>
<dbReference type="GO" id="GO:0009055">
    <property type="term" value="F:electron transfer activity"/>
    <property type="evidence" value="ECO:0007669"/>
    <property type="project" value="InterPro"/>
</dbReference>
<feature type="transmembrane region" description="Helical" evidence="1">
    <location>
        <begin position="92"/>
        <end position="112"/>
    </location>
</feature>
<name>A0A8J6N9K3_9BACT</name>
<sequence length="279" mass="31087">MISAIVKTFTGIRWGEWSLITLFISVLSGMVVALQYDPATPLYSSSSLDILVPHGSYFRSLHFYSSQFFFLFSIAHLVAVFKKTEGYTRGQWLKLTATLPVGLLILFTGYILRGDSTGSLAGIIAENILLAIPLAGEPINDLLLSISDNHMKRVYINHVITLGIFWGILAWEHLRVYRASFNNHLLLTGFILLISVLIAAPFEPEQLGVFYVTGPWFFLGLQELLRFLPTLVAGVIVPLLLLAALALLRPANNYLRPLLIFILIWLISYAALSLIALSH</sequence>
<dbReference type="EMBL" id="JACNLK010000027">
    <property type="protein sequence ID" value="MBC8208050.1"/>
    <property type="molecule type" value="Genomic_DNA"/>
</dbReference>
<feature type="transmembrane region" description="Helical" evidence="1">
    <location>
        <begin position="224"/>
        <end position="246"/>
    </location>
</feature>